<comment type="caution">
    <text evidence="2">The sequence shown here is derived from an EMBL/GenBank/DDBJ whole genome shotgun (WGS) entry which is preliminary data.</text>
</comment>
<name>A0A1X3DCD6_9NEIS</name>
<dbReference type="Proteomes" id="UP000193118">
    <property type="component" value="Unassembled WGS sequence"/>
</dbReference>
<dbReference type="AlphaFoldDB" id="A0A1X3DCD6"/>
<evidence type="ECO:0000313" key="2">
    <source>
        <dbReference type="EMBL" id="OSI17445.1"/>
    </source>
</evidence>
<protein>
    <recommendedName>
        <fullName evidence="4">Lipoprotein</fullName>
    </recommendedName>
</protein>
<keyword evidence="3" id="KW-1185">Reference proteome</keyword>
<dbReference type="OrthoDB" id="10007239at2"/>
<evidence type="ECO:0000256" key="1">
    <source>
        <dbReference type="SAM" id="SignalP"/>
    </source>
</evidence>
<feature type="chain" id="PRO_5012236693" description="Lipoprotein" evidence="1">
    <location>
        <begin position="19"/>
        <end position="121"/>
    </location>
</feature>
<proteinExistence type="predicted"/>
<organism evidence="2 3">
    <name type="scientific">Neisseria dentiae</name>
    <dbReference type="NCBI Taxonomy" id="194197"/>
    <lineage>
        <taxon>Bacteria</taxon>
        <taxon>Pseudomonadati</taxon>
        <taxon>Pseudomonadota</taxon>
        <taxon>Betaproteobacteria</taxon>
        <taxon>Neisseriales</taxon>
        <taxon>Neisseriaceae</taxon>
        <taxon>Neisseria</taxon>
    </lineage>
</organism>
<dbReference type="RefSeq" id="WP_085365702.1">
    <property type="nucleotide sequence ID" value="NZ_CAUJPZ010000017.1"/>
</dbReference>
<dbReference type="GeneID" id="94580186"/>
<gene>
    <name evidence="2" type="ORF">BWD09_05480</name>
</gene>
<dbReference type="EMBL" id="MTBO01000010">
    <property type="protein sequence ID" value="OSI17445.1"/>
    <property type="molecule type" value="Genomic_DNA"/>
</dbReference>
<accession>A0A1X3DCD6</accession>
<keyword evidence="1" id="KW-0732">Signal</keyword>
<sequence length="121" mass="12546">MNITARCAAVLLCAGLLAACSEQQQEAVKQTAADSFRNEFTAAFTQACLERIPQEAGLSAELAQKVCSCSAEKAVETVSVADMPKLIQGDAELTRKAMEAAKACKDEVFGTKAASAASGAN</sequence>
<evidence type="ECO:0000313" key="3">
    <source>
        <dbReference type="Proteomes" id="UP000193118"/>
    </source>
</evidence>
<reference evidence="3" key="1">
    <citation type="submission" date="2017-01" db="EMBL/GenBank/DDBJ databases">
        <authorList>
            <person name="Wolfgang W.J."/>
            <person name="Cole J."/>
            <person name="Wroblewski D."/>
            <person name="Mcginnis J."/>
            <person name="Musser K.A."/>
        </authorList>
    </citation>
    <scope>NUCLEOTIDE SEQUENCE [LARGE SCALE GENOMIC DNA]</scope>
    <source>
        <strain evidence="3">DSM 19151</strain>
    </source>
</reference>
<feature type="signal peptide" evidence="1">
    <location>
        <begin position="1"/>
        <end position="18"/>
    </location>
</feature>
<dbReference type="PROSITE" id="PS51257">
    <property type="entry name" value="PROKAR_LIPOPROTEIN"/>
    <property type="match status" value="1"/>
</dbReference>
<evidence type="ECO:0008006" key="4">
    <source>
        <dbReference type="Google" id="ProtNLM"/>
    </source>
</evidence>